<dbReference type="AlphaFoldDB" id="A0A2A4K0E2"/>
<keyword evidence="1" id="KW-0732">Signal</keyword>
<comment type="caution">
    <text evidence="2">The sequence shown here is derived from an EMBL/GenBank/DDBJ whole genome shotgun (WGS) entry which is preliminary data.</text>
</comment>
<dbReference type="EMBL" id="NWSH01000287">
    <property type="protein sequence ID" value="PCG77731.1"/>
    <property type="molecule type" value="Genomic_DNA"/>
</dbReference>
<reference evidence="2" key="1">
    <citation type="submission" date="2017-09" db="EMBL/GenBank/DDBJ databases">
        <title>Contemporary evolution of a Lepidopteran species, Heliothis virescens, in response to modern agricultural practices.</title>
        <authorList>
            <person name="Fritz M.L."/>
            <person name="Deyonke A.M."/>
            <person name="Papanicolaou A."/>
            <person name="Micinski S."/>
            <person name="Westbrook J."/>
            <person name="Gould F."/>
        </authorList>
    </citation>
    <scope>NUCLEOTIDE SEQUENCE [LARGE SCALE GENOMIC DNA]</scope>
    <source>
        <strain evidence="2">HvINT-</strain>
        <tissue evidence="2">Whole body</tissue>
    </source>
</reference>
<accession>A0A2A4K0E2</accession>
<protein>
    <submittedName>
        <fullName evidence="2">Uncharacterized protein</fullName>
    </submittedName>
</protein>
<gene>
    <name evidence="2" type="ORF">B5V51_6420</name>
</gene>
<organism evidence="2">
    <name type="scientific">Heliothis virescens</name>
    <name type="common">Tobacco budworm moth</name>
    <dbReference type="NCBI Taxonomy" id="7102"/>
    <lineage>
        <taxon>Eukaryota</taxon>
        <taxon>Metazoa</taxon>
        <taxon>Ecdysozoa</taxon>
        <taxon>Arthropoda</taxon>
        <taxon>Hexapoda</taxon>
        <taxon>Insecta</taxon>
        <taxon>Pterygota</taxon>
        <taxon>Neoptera</taxon>
        <taxon>Endopterygota</taxon>
        <taxon>Lepidoptera</taxon>
        <taxon>Glossata</taxon>
        <taxon>Ditrysia</taxon>
        <taxon>Noctuoidea</taxon>
        <taxon>Noctuidae</taxon>
        <taxon>Heliothinae</taxon>
        <taxon>Heliothis</taxon>
    </lineage>
</organism>
<evidence type="ECO:0000313" key="2">
    <source>
        <dbReference type="EMBL" id="PCG77731.1"/>
    </source>
</evidence>
<evidence type="ECO:0000256" key="1">
    <source>
        <dbReference type="SAM" id="SignalP"/>
    </source>
</evidence>
<name>A0A2A4K0E2_HELVI</name>
<sequence length="93" mass="10615">MAKLFLLVVLLAVCVVGYAKHVHPRNTIRLEEESAVDGEQIATDIDGMPIEVIRNIKPSRFVPVNNVLFFMRYPPCDEGFERDLLGVCREVWD</sequence>
<proteinExistence type="predicted"/>
<feature type="chain" id="PRO_5013308832" evidence="1">
    <location>
        <begin position="20"/>
        <end position="93"/>
    </location>
</feature>
<feature type="signal peptide" evidence="1">
    <location>
        <begin position="1"/>
        <end position="19"/>
    </location>
</feature>